<dbReference type="PANTHER" id="PTHR13040">
    <property type="entry name" value="AUTOPHAGY PROTEIN 5"/>
    <property type="match status" value="1"/>
</dbReference>
<keyword evidence="3 6" id="KW-1017">Isopeptide bond</keyword>
<dbReference type="InterPro" id="IPR048318">
    <property type="entry name" value="ATG5_UblB"/>
</dbReference>
<dbReference type="PANTHER" id="PTHR13040:SF2">
    <property type="entry name" value="AUTOPHAGY PROTEIN 5"/>
    <property type="match status" value="1"/>
</dbReference>
<dbReference type="InterPro" id="IPR042527">
    <property type="entry name" value="Atg5_UblA_dom_sf"/>
</dbReference>
<dbReference type="Pfam" id="PF20637">
    <property type="entry name" value="ATG5_HBR"/>
    <property type="match status" value="1"/>
</dbReference>
<evidence type="ECO:0000256" key="3">
    <source>
        <dbReference type="ARBA" id="ARBA00022499"/>
    </source>
</evidence>
<keyword evidence="12" id="KW-1185">Reference proteome</keyword>
<accession>A0ABR3CC84</accession>
<dbReference type="Pfam" id="PF20638">
    <property type="entry name" value="ATG5_UblA"/>
    <property type="match status" value="1"/>
</dbReference>
<evidence type="ECO:0000259" key="10">
    <source>
        <dbReference type="Pfam" id="PF20638"/>
    </source>
</evidence>
<reference evidence="11 12" key="1">
    <citation type="submission" date="2024-02" db="EMBL/GenBank/DDBJ databases">
        <title>De novo assembly and annotation of 12 fungi associated with fruit tree decline syndrome in Ontario, Canada.</title>
        <authorList>
            <person name="Sulman M."/>
            <person name="Ellouze W."/>
            <person name="Ilyukhin E."/>
        </authorList>
    </citation>
    <scope>NUCLEOTIDE SEQUENCE [LARGE SCALE GENOMIC DNA]</scope>
    <source>
        <strain evidence="11 12">FDS-637</strain>
    </source>
</reference>
<keyword evidence="6" id="KW-0813">Transport</keyword>
<comment type="subcellular location">
    <subcellularLocation>
        <location evidence="1 6">Preautophagosomal structure membrane</location>
        <topology evidence="1 6">Peripheral membrane protein</topology>
    </subcellularLocation>
</comment>
<dbReference type="Gene3D" id="3.10.20.90">
    <property type="entry name" value="Phosphatidylinositol 3-kinase Catalytic Subunit, Chain A, domain 1"/>
    <property type="match status" value="1"/>
</dbReference>
<feature type="domain" description="Autophagy protein ATG5 UblB" evidence="8">
    <location>
        <begin position="223"/>
        <end position="365"/>
    </location>
</feature>
<dbReference type="Gene3D" id="1.10.246.190">
    <property type="entry name" value="Autophagy protein Apg5, helix rich domain"/>
    <property type="match status" value="1"/>
</dbReference>
<keyword evidence="4 6" id="KW-0832">Ubl conjugation</keyword>
<evidence type="ECO:0000256" key="4">
    <source>
        <dbReference type="ARBA" id="ARBA00022843"/>
    </source>
</evidence>
<dbReference type="Gene3D" id="3.10.20.620">
    <property type="match status" value="1"/>
</dbReference>
<comment type="function">
    <text evidence="6">Involved in cytoplasm to vacuole transport (Cvt) and autophagic vesicle formation.</text>
</comment>
<keyword evidence="5 6" id="KW-0072">Autophagy</keyword>
<keyword evidence="6" id="KW-0472">Membrane</keyword>
<evidence type="ECO:0000256" key="6">
    <source>
        <dbReference type="RuleBase" id="RU361202"/>
    </source>
</evidence>
<evidence type="ECO:0000259" key="8">
    <source>
        <dbReference type="Pfam" id="PF04106"/>
    </source>
</evidence>
<proteinExistence type="inferred from homology"/>
<feature type="compositionally biased region" description="Low complexity" evidence="7">
    <location>
        <begin position="118"/>
        <end position="127"/>
    </location>
</feature>
<name>A0ABR3CC84_9PEZI</name>
<dbReference type="InterPro" id="IPR042526">
    <property type="entry name" value="Atg5_HR"/>
</dbReference>
<dbReference type="GeneID" id="92011133"/>
<evidence type="ECO:0000256" key="1">
    <source>
        <dbReference type="ARBA" id="ARBA00004623"/>
    </source>
</evidence>
<gene>
    <name evidence="11" type="primary">atg5</name>
    <name evidence="11" type="ORF">SLS55_007048</name>
</gene>
<dbReference type="InterPro" id="IPR048940">
    <property type="entry name" value="ATG5_HBR"/>
</dbReference>
<organism evidence="11 12">
    <name type="scientific">Diplodia seriata</name>
    <dbReference type="NCBI Taxonomy" id="420778"/>
    <lineage>
        <taxon>Eukaryota</taxon>
        <taxon>Fungi</taxon>
        <taxon>Dikarya</taxon>
        <taxon>Ascomycota</taxon>
        <taxon>Pezizomycotina</taxon>
        <taxon>Dothideomycetes</taxon>
        <taxon>Dothideomycetes incertae sedis</taxon>
        <taxon>Botryosphaeriales</taxon>
        <taxon>Botryosphaeriaceae</taxon>
        <taxon>Diplodia</taxon>
    </lineage>
</organism>
<evidence type="ECO:0000256" key="7">
    <source>
        <dbReference type="SAM" id="MobiDB-lite"/>
    </source>
</evidence>
<evidence type="ECO:0000256" key="2">
    <source>
        <dbReference type="ARBA" id="ARBA00006910"/>
    </source>
</evidence>
<feature type="region of interest" description="Disordered" evidence="7">
    <location>
        <begin position="287"/>
        <end position="311"/>
    </location>
</feature>
<evidence type="ECO:0000256" key="5">
    <source>
        <dbReference type="ARBA" id="ARBA00023006"/>
    </source>
</evidence>
<comment type="subunit">
    <text evidence="6">Conjugated with ATG12.</text>
</comment>
<dbReference type="EMBL" id="JAJVCZ030000007">
    <property type="protein sequence ID" value="KAL0257881.1"/>
    <property type="molecule type" value="Genomic_DNA"/>
</dbReference>
<feature type="region of interest" description="Disordered" evidence="7">
    <location>
        <begin position="104"/>
        <end position="130"/>
    </location>
</feature>
<dbReference type="Proteomes" id="UP001430584">
    <property type="component" value="Unassembled WGS sequence"/>
</dbReference>
<dbReference type="InterPro" id="IPR048939">
    <property type="entry name" value="ATG5_UblA"/>
</dbReference>
<evidence type="ECO:0000313" key="12">
    <source>
        <dbReference type="Proteomes" id="UP001430584"/>
    </source>
</evidence>
<comment type="similarity">
    <text evidence="2 6">Belongs to the ATG5 family.</text>
</comment>
<comment type="caution">
    <text evidence="11">The sequence shown here is derived from an EMBL/GenBank/DDBJ whole genome shotgun (WGS) entry which is preliminary data.</text>
</comment>
<sequence length="369" mass="38521">MASQRHLSALQKQLWSGSIPLEIRLASTECRTYDDSDPYLIQAPRLSYIPFLLPRLHAFFAPSLINPDVHPTKGWLSYSDVPLKWHHPLGLLYDLYSGLEPYTPDSIHHPSPPPSSPTSPTATTHQPAESSPLPWRLTLHFTTPAPPTLVPLDPAYKAHHDAFVNAVKEADFLRNGSAKAAMSLSKEASDRLWDAVGRNDLAAWDAVHSKMLVSPPGAGPLRNVPMKLYLPGAPAAAGGGGGTEDVVVATAPGAADDAAAAAATTPAPSGSPSPVASLRVVQALVPPTLNSGGGGGGGGGAASSRGQPQTMGTALNSIIPTLFPSRRSPLLAQPVLHGAVVPLSAPVEELLKAAAYPDGFLHVAVVMMS</sequence>
<feature type="domain" description="Autophagy protein ATG5 alpha-helical bundle region" evidence="9">
    <location>
        <begin position="157"/>
        <end position="212"/>
    </location>
</feature>
<dbReference type="Pfam" id="PF04106">
    <property type="entry name" value="ATG5_UblB"/>
    <property type="match status" value="1"/>
</dbReference>
<evidence type="ECO:0000259" key="9">
    <source>
        <dbReference type="Pfam" id="PF20637"/>
    </source>
</evidence>
<feature type="compositionally biased region" description="Gly residues" evidence="7">
    <location>
        <begin position="291"/>
        <end position="301"/>
    </location>
</feature>
<feature type="domain" description="Autophagy protein ATG5 UblA" evidence="10">
    <location>
        <begin position="14"/>
        <end position="141"/>
    </location>
</feature>
<dbReference type="RefSeq" id="XP_066630910.1">
    <property type="nucleotide sequence ID" value="XM_066778473.1"/>
</dbReference>
<evidence type="ECO:0000313" key="11">
    <source>
        <dbReference type="EMBL" id="KAL0257881.1"/>
    </source>
</evidence>
<protein>
    <recommendedName>
        <fullName evidence="6">Autophagy protein 5</fullName>
    </recommendedName>
</protein>
<dbReference type="InterPro" id="IPR007239">
    <property type="entry name" value="Atg5"/>
</dbReference>